<comment type="pathway">
    <text evidence="5">Nucleotide-sugar biosynthesis; GDP-L-fucose biosynthesis via de novo pathway; GDP-L-fucose from GDP-alpha-D-mannose: step 2/2.</text>
</comment>
<feature type="binding site" evidence="5">
    <location>
        <position position="176"/>
    </location>
    <ligand>
        <name>NADP(+)</name>
        <dbReference type="ChEBI" id="CHEBI:58349"/>
    </ligand>
</feature>
<comment type="caution">
    <text evidence="5">Lacks conserved residue(s) required for the propagation of feature annotation.</text>
</comment>
<evidence type="ECO:0000256" key="1">
    <source>
        <dbReference type="ARBA" id="ARBA00005959"/>
    </source>
</evidence>
<feature type="binding site" evidence="5">
    <location>
        <begin position="160"/>
        <end position="163"/>
    </location>
    <ligand>
        <name>NADP(+)</name>
        <dbReference type="ChEBI" id="CHEBI:58349"/>
    </ligand>
</feature>
<evidence type="ECO:0000313" key="8">
    <source>
        <dbReference type="Proteomes" id="UP001300261"/>
    </source>
</evidence>
<comment type="caution">
    <text evidence="7">The sequence shown here is derived from an EMBL/GenBank/DDBJ whole genome shotgun (WGS) entry which is preliminary data.</text>
</comment>
<evidence type="ECO:0000256" key="4">
    <source>
        <dbReference type="ARBA" id="ARBA00023235"/>
    </source>
</evidence>
<accession>A0ABT3R5N3</accession>
<evidence type="ECO:0000313" key="7">
    <source>
        <dbReference type="EMBL" id="MCX2724548.1"/>
    </source>
</evidence>
<name>A0ABT3R5N3_9HYPH</name>
<keyword evidence="4 5" id="KW-0413">Isomerase</keyword>
<feature type="binding site" evidence="5">
    <location>
        <position position="136"/>
    </location>
    <ligand>
        <name>NADP(+)</name>
        <dbReference type="ChEBI" id="CHEBI:58349"/>
    </ligand>
</feature>
<keyword evidence="3 5" id="KW-0560">Oxidoreductase</keyword>
<dbReference type="CDD" id="cd05239">
    <property type="entry name" value="GDP_FS_SDR_e"/>
    <property type="match status" value="1"/>
</dbReference>
<evidence type="ECO:0000256" key="5">
    <source>
        <dbReference type="HAMAP-Rule" id="MF_00956"/>
    </source>
</evidence>
<dbReference type="PANTHER" id="PTHR43238:SF1">
    <property type="entry name" value="GDP-L-FUCOSE SYNTHASE"/>
    <property type="match status" value="1"/>
</dbReference>
<feature type="binding site" evidence="5">
    <location>
        <begin position="101"/>
        <end position="104"/>
    </location>
    <ligand>
        <name>NADP(+)</name>
        <dbReference type="ChEBI" id="CHEBI:58349"/>
    </ligand>
</feature>
<keyword evidence="5" id="KW-0511">Multifunctional enzyme</keyword>
<feature type="binding site" evidence="5">
    <location>
        <position position="199"/>
    </location>
    <ligand>
        <name>substrate</name>
    </ligand>
</feature>
<feature type="binding site" evidence="5">
    <location>
        <position position="184"/>
    </location>
    <ligand>
        <name>substrate</name>
    </ligand>
</feature>
<proteinExistence type="inferred from homology"/>
<evidence type="ECO:0000256" key="2">
    <source>
        <dbReference type="ARBA" id="ARBA00022857"/>
    </source>
</evidence>
<dbReference type="EC" id="1.1.1.271" evidence="5"/>
<keyword evidence="8" id="KW-1185">Reference proteome</keyword>
<dbReference type="HAMAP" id="MF_00956">
    <property type="entry name" value="GDP_fucose_synth"/>
    <property type="match status" value="1"/>
</dbReference>
<feature type="active site" description="Proton donor/acceptor" evidence="5">
    <location>
        <position position="132"/>
    </location>
</feature>
<gene>
    <name evidence="5" type="primary">fcl</name>
    <name evidence="7" type="ORF">ON753_19595</name>
</gene>
<dbReference type="InterPro" id="IPR036291">
    <property type="entry name" value="NAD(P)-bd_dom_sf"/>
</dbReference>
<dbReference type="InterPro" id="IPR001509">
    <property type="entry name" value="Epimerase_deHydtase"/>
</dbReference>
<reference evidence="7 8" key="1">
    <citation type="journal article" date="2016" name="Int. J. Syst. Evol. Microbiol.">
        <title>Labrenzia salina sp. nov., isolated from the rhizosphere of the halophyte Arthrocnemum macrostachyum.</title>
        <authorList>
            <person name="Camacho M."/>
            <person name="Redondo-Gomez S."/>
            <person name="Rodriguez-Llorente I."/>
            <person name="Rohde M."/>
            <person name="Sproer C."/>
            <person name="Schumann P."/>
            <person name="Klenk H.P."/>
            <person name="Montero-Calasanz M.D.C."/>
        </authorList>
    </citation>
    <scope>NUCLEOTIDE SEQUENCE [LARGE SCALE GENOMIC DNA]</scope>
    <source>
        <strain evidence="7 8">DSM 29163</strain>
    </source>
</reference>
<dbReference type="RefSeq" id="WP_265964639.1">
    <property type="nucleotide sequence ID" value="NZ_JAPEVI010000003.1"/>
</dbReference>
<comment type="function">
    <text evidence="5">Catalyzes the two-step NADP-dependent conversion of GDP-4-dehydro-6-deoxy-D-mannose to GDP-fucose, involving an epimerase and a reductase reaction.</text>
</comment>
<dbReference type="Proteomes" id="UP001300261">
    <property type="component" value="Unassembled WGS sequence"/>
</dbReference>
<feature type="binding site" evidence="5">
    <location>
        <begin position="7"/>
        <end position="13"/>
    </location>
    <ligand>
        <name>NADP(+)</name>
        <dbReference type="ChEBI" id="CHEBI:58349"/>
    </ligand>
</feature>
<dbReference type="Gene3D" id="3.40.50.720">
    <property type="entry name" value="NAD(P)-binding Rossmann-like Domain"/>
    <property type="match status" value="1"/>
</dbReference>
<protein>
    <recommendedName>
        <fullName evidence="5">GDP-L-fucose synthase</fullName>
        <ecNumber evidence="5">1.1.1.271</ecNumber>
    </recommendedName>
    <alternativeName>
        <fullName evidence="5">GDP-4-keto-6-deoxy-D-mannose-3,5-epimerase-4-reductase</fullName>
    </alternativeName>
</protein>
<dbReference type="SUPFAM" id="SSF51735">
    <property type="entry name" value="NAD(P)-binding Rossmann-fold domains"/>
    <property type="match status" value="1"/>
</dbReference>
<feature type="binding site" evidence="5">
    <location>
        <position position="206"/>
    </location>
    <ligand>
        <name>substrate</name>
    </ligand>
</feature>
<dbReference type="Gene3D" id="3.90.25.10">
    <property type="entry name" value="UDP-galactose 4-epimerase, domain 1"/>
    <property type="match status" value="1"/>
</dbReference>
<feature type="site" description="Important for catalytic activity" evidence="5">
    <location>
        <position position="103"/>
    </location>
</feature>
<dbReference type="PANTHER" id="PTHR43238">
    <property type="entry name" value="GDP-L-FUCOSE SYNTHASE"/>
    <property type="match status" value="1"/>
</dbReference>
<comment type="similarity">
    <text evidence="1 5">Belongs to the NAD(P)-dependent epimerase/dehydratase family. Fucose synthase subfamily.</text>
</comment>
<sequence>MKIFLTGGSGMVGRNIVSLAKKFEMDVVAPRSKEVDLLDFEQICHFIERSKPDIIIHAAGRVGGIQANISSPVQFLSDNWTMGQNVVLAGRKAGVQRLLNLGSSCMYPRGQEEPLREEQVLSGALEPTNEGYAIAKCAVARLCEYVTREDPQLQYKTVIPCNLYGRFDKFEPSVSHMVPAIIRKLYLARKDGERIVEIWGDGTARREFMLAEDLADAIFFAIERFDDMPSLLNMGVGTDYTVDEYYSIAAEVIGYNGEFRHDLSKPVGMKRKLLDVTRQKAFGWGPRTSLRDGIRATYEYYLSMEA</sequence>
<feature type="site" description="Important for catalytic activity" evidence="5">
    <location>
        <position position="105"/>
    </location>
</feature>
<keyword evidence="2 5" id="KW-0521">NADP</keyword>
<dbReference type="InterPro" id="IPR028614">
    <property type="entry name" value="GDP_fucose/colitose_synth"/>
</dbReference>
<feature type="domain" description="NAD-dependent epimerase/dehydratase" evidence="6">
    <location>
        <begin position="3"/>
        <end position="233"/>
    </location>
</feature>
<dbReference type="EMBL" id="JAPEVI010000003">
    <property type="protein sequence ID" value="MCX2724548.1"/>
    <property type="molecule type" value="Genomic_DNA"/>
</dbReference>
<evidence type="ECO:0000256" key="3">
    <source>
        <dbReference type="ARBA" id="ARBA00023002"/>
    </source>
</evidence>
<dbReference type="Pfam" id="PF01370">
    <property type="entry name" value="Epimerase"/>
    <property type="match status" value="1"/>
</dbReference>
<evidence type="ECO:0000259" key="6">
    <source>
        <dbReference type="Pfam" id="PF01370"/>
    </source>
</evidence>
<organism evidence="7 8">
    <name type="scientific">Roseibium salinum</name>
    <dbReference type="NCBI Taxonomy" id="1604349"/>
    <lineage>
        <taxon>Bacteria</taxon>
        <taxon>Pseudomonadati</taxon>
        <taxon>Pseudomonadota</taxon>
        <taxon>Alphaproteobacteria</taxon>
        <taxon>Hyphomicrobiales</taxon>
        <taxon>Stappiaceae</taxon>
        <taxon>Roseibium</taxon>
    </lineage>
</organism>
<comment type="catalytic activity">
    <reaction evidence="5">
        <text>GDP-beta-L-fucose + NADP(+) = GDP-4-dehydro-alpha-D-rhamnose + NADPH + H(+)</text>
        <dbReference type="Rhea" id="RHEA:18885"/>
        <dbReference type="ChEBI" id="CHEBI:15378"/>
        <dbReference type="ChEBI" id="CHEBI:57273"/>
        <dbReference type="ChEBI" id="CHEBI:57783"/>
        <dbReference type="ChEBI" id="CHEBI:57964"/>
        <dbReference type="ChEBI" id="CHEBI:58349"/>
        <dbReference type="EC" id="1.1.1.271"/>
    </reaction>
</comment>